<evidence type="ECO:0000313" key="2">
    <source>
        <dbReference type="Proteomes" id="UP001054945"/>
    </source>
</evidence>
<dbReference type="AlphaFoldDB" id="A0AAV4TVZ8"/>
<evidence type="ECO:0000313" key="1">
    <source>
        <dbReference type="EMBL" id="GIY50728.1"/>
    </source>
</evidence>
<sequence>MCETPPPRGDAPMAFRRRSLHCRGCAVDAPPDAGGAHRRRGAPVRPYYLAPDPQEAMSPNSICKYGGLEFGYHLLYPLVASTSAVCGCHNSMNRLLLF</sequence>
<organism evidence="1 2">
    <name type="scientific">Caerostris extrusa</name>
    <name type="common">Bark spider</name>
    <name type="synonym">Caerostris bankana</name>
    <dbReference type="NCBI Taxonomy" id="172846"/>
    <lineage>
        <taxon>Eukaryota</taxon>
        <taxon>Metazoa</taxon>
        <taxon>Ecdysozoa</taxon>
        <taxon>Arthropoda</taxon>
        <taxon>Chelicerata</taxon>
        <taxon>Arachnida</taxon>
        <taxon>Araneae</taxon>
        <taxon>Araneomorphae</taxon>
        <taxon>Entelegynae</taxon>
        <taxon>Araneoidea</taxon>
        <taxon>Araneidae</taxon>
        <taxon>Caerostris</taxon>
    </lineage>
</organism>
<name>A0AAV4TVZ8_CAEEX</name>
<gene>
    <name evidence="1" type="ORF">CEXT_644171</name>
</gene>
<protein>
    <submittedName>
        <fullName evidence="1">Uncharacterized protein</fullName>
    </submittedName>
</protein>
<reference evidence="1 2" key="1">
    <citation type="submission" date="2021-06" db="EMBL/GenBank/DDBJ databases">
        <title>Caerostris extrusa draft genome.</title>
        <authorList>
            <person name="Kono N."/>
            <person name="Arakawa K."/>
        </authorList>
    </citation>
    <scope>NUCLEOTIDE SEQUENCE [LARGE SCALE GENOMIC DNA]</scope>
</reference>
<dbReference type="EMBL" id="BPLR01012013">
    <property type="protein sequence ID" value="GIY50728.1"/>
    <property type="molecule type" value="Genomic_DNA"/>
</dbReference>
<comment type="caution">
    <text evidence="1">The sequence shown here is derived from an EMBL/GenBank/DDBJ whole genome shotgun (WGS) entry which is preliminary data.</text>
</comment>
<keyword evidence="2" id="KW-1185">Reference proteome</keyword>
<accession>A0AAV4TVZ8</accession>
<dbReference type="Proteomes" id="UP001054945">
    <property type="component" value="Unassembled WGS sequence"/>
</dbReference>
<proteinExistence type="predicted"/>